<gene>
    <name evidence="1" type="ORF">Mrose_02926</name>
</gene>
<dbReference type="EMBL" id="QWLA01000071">
    <property type="protein sequence ID" value="RIH83700.1"/>
    <property type="molecule type" value="Genomic_DNA"/>
</dbReference>
<dbReference type="RefSeq" id="WP_119279539.1">
    <property type="nucleotide sequence ID" value="NZ_QWLA01000071.1"/>
</dbReference>
<accession>A0A399EK47</accession>
<dbReference type="Proteomes" id="UP000265341">
    <property type="component" value="Unassembled WGS sequence"/>
</dbReference>
<name>A0A399EK47_9DEIN</name>
<protein>
    <recommendedName>
        <fullName evidence="3">N-acetyltransferase domain-containing protein</fullName>
    </recommendedName>
</protein>
<reference evidence="1 2" key="1">
    <citation type="submission" date="2018-08" db="EMBL/GenBank/DDBJ databases">
        <title>Meiothermus roseus NBRC 110900 genome sequencing project.</title>
        <authorList>
            <person name="Da Costa M.S."/>
            <person name="Albuquerque L."/>
            <person name="Raposo P."/>
            <person name="Froufe H.J.C."/>
            <person name="Barroso C.S."/>
            <person name="Egas C."/>
        </authorList>
    </citation>
    <scope>NUCLEOTIDE SEQUENCE [LARGE SCALE GENOMIC DNA]</scope>
    <source>
        <strain evidence="1 2">NBRC 110900</strain>
    </source>
</reference>
<dbReference type="OrthoDB" id="25879at2"/>
<proteinExistence type="predicted"/>
<dbReference type="AlphaFoldDB" id="A0A399EK47"/>
<comment type="caution">
    <text evidence="1">The sequence shown here is derived from an EMBL/GenBank/DDBJ whole genome shotgun (WGS) entry which is preliminary data.</text>
</comment>
<evidence type="ECO:0008006" key="3">
    <source>
        <dbReference type="Google" id="ProtNLM"/>
    </source>
</evidence>
<evidence type="ECO:0000313" key="2">
    <source>
        <dbReference type="Proteomes" id="UP000265341"/>
    </source>
</evidence>
<organism evidence="1 2">
    <name type="scientific">Calidithermus roseus</name>
    <dbReference type="NCBI Taxonomy" id="1644118"/>
    <lineage>
        <taxon>Bacteria</taxon>
        <taxon>Thermotogati</taxon>
        <taxon>Deinococcota</taxon>
        <taxon>Deinococci</taxon>
        <taxon>Thermales</taxon>
        <taxon>Thermaceae</taxon>
        <taxon>Calidithermus</taxon>
    </lineage>
</organism>
<sequence>MTDLFELFQPLAAQSGEVAGVRYLLQPQFPLLLTNSAFGFEPDALGGLEARFAQAGLPLAFTLPEDHPALPELAALGFLPSATFELCQAQPSKRSFWTEQVPWSEAWSLSRILTEAYGAPEWRFPFAQALGKLLRREGSSAFFAYLYGEAVGAVVTCRGVGLMVGVVPAKQGNGAGVGLLGRIAPMPFLRLAGSEAEFPGEVLRRFVRLGPA</sequence>
<evidence type="ECO:0000313" key="1">
    <source>
        <dbReference type="EMBL" id="RIH83700.1"/>
    </source>
</evidence>
<keyword evidence="2" id="KW-1185">Reference proteome</keyword>